<dbReference type="InterPro" id="IPR011990">
    <property type="entry name" value="TPR-like_helical_dom_sf"/>
</dbReference>
<dbReference type="Gene3D" id="1.25.40.10">
    <property type="entry name" value="Tetratricopeptide repeat domain"/>
    <property type="match status" value="1"/>
</dbReference>
<organism evidence="3 4">
    <name type="scientific">Hydrogenophaga laconesensis</name>
    <dbReference type="NCBI Taxonomy" id="1805971"/>
    <lineage>
        <taxon>Bacteria</taxon>
        <taxon>Pseudomonadati</taxon>
        <taxon>Pseudomonadota</taxon>
        <taxon>Betaproteobacteria</taxon>
        <taxon>Burkholderiales</taxon>
        <taxon>Comamonadaceae</taxon>
        <taxon>Hydrogenophaga</taxon>
    </lineage>
</organism>
<feature type="signal peptide" evidence="2">
    <location>
        <begin position="1"/>
        <end position="24"/>
    </location>
</feature>
<dbReference type="PANTHER" id="PTHR43628">
    <property type="entry name" value="ACTIVATOR OF C KINASE PROTEIN 1-RELATED"/>
    <property type="match status" value="1"/>
</dbReference>
<dbReference type="Pfam" id="PF08238">
    <property type="entry name" value="Sel1"/>
    <property type="match status" value="3"/>
</dbReference>
<reference evidence="3 4" key="1">
    <citation type="submission" date="2023-07" db="EMBL/GenBank/DDBJ databases">
        <title>Sorghum-associated microbial communities from plants grown in Nebraska, USA.</title>
        <authorList>
            <person name="Schachtman D."/>
        </authorList>
    </citation>
    <scope>NUCLEOTIDE SEQUENCE [LARGE SCALE GENOMIC DNA]</scope>
    <source>
        <strain evidence="3 4">BE240</strain>
    </source>
</reference>
<dbReference type="EMBL" id="JAVDWE010000004">
    <property type="protein sequence ID" value="MDR7093999.1"/>
    <property type="molecule type" value="Genomic_DNA"/>
</dbReference>
<evidence type="ECO:0000256" key="2">
    <source>
        <dbReference type="SAM" id="SignalP"/>
    </source>
</evidence>
<dbReference type="Proteomes" id="UP001265550">
    <property type="component" value="Unassembled WGS sequence"/>
</dbReference>
<keyword evidence="4" id="KW-1185">Reference proteome</keyword>
<dbReference type="RefSeq" id="WP_204733278.1">
    <property type="nucleotide sequence ID" value="NZ_JAVDWE010000004.1"/>
</dbReference>
<keyword evidence="2" id="KW-0732">Signal</keyword>
<evidence type="ECO:0000313" key="4">
    <source>
        <dbReference type="Proteomes" id="UP001265550"/>
    </source>
</evidence>
<dbReference type="PANTHER" id="PTHR43628:SF1">
    <property type="entry name" value="CHITIN SYNTHASE REGULATORY FACTOR 2-RELATED"/>
    <property type="match status" value="1"/>
</dbReference>
<comment type="caution">
    <text evidence="3">The sequence shown here is derived from an EMBL/GenBank/DDBJ whole genome shotgun (WGS) entry which is preliminary data.</text>
</comment>
<dbReference type="InterPro" id="IPR052945">
    <property type="entry name" value="Mitotic_Regulator"/>
</dbReference>
<proteinExistence type="predicted"/>
<evidence type="ECO:0000313" key="3">
    <source>
        <dbReference type="EMBL" id="MDR7093999.1"/>
    </source>
</evidence>
<name>A0ABU1V959_9BURK</name>
<dbReference type="InterPro" id="IPR006597">
    <property type="entry name" value="Sel1-like"/>
</dbReference>
<gene>
    <name evidence="3" type="ORF">J2X09_001737</name>
</gene>
<protein>
    <submittedName>
        <fullName evidence="3">TPR repeat protein</fullName>
    </submittedName>
</protein>
<feature type="region of interest" description="Disordered" evidence="1">
    <location>
        <begin position="196"/>
        <end position="216"/>
    </location>
</feature>
<dbReference type="SMART" id="SM00671">
    <property type="entry name" value="SEL1"/>
    <property type="match status" value="3"/>
</dbReference>
<sequence>MHCATRWVFHAMVAGLLLPAGVIAQTVGDGVSAIEAKQYVEAVRILSPLADGGNDEAQRLLGELIFNGQGVKKNPAAALAWTRLSAENGNRVAQYNLGYLYEHGAGVAASRTEAIVWYSRSARQEYMLAQRRLGELYESSDLKLARHWYDKARANGDELSLQRSMALNKKIEAIEAPLREAERVLAESEAAEAAARRRAGNRDAADLDDAPSGNRNWAAQGVAEGLGNFQRDSARVSAIHQQSMNNIQAQANERAREERWRAAQQQATRDHGRAEAARVDAQARLDQARVEVQERMRQATVPAEREPLHHWTYRINYTEGTGTRRSQDATDQVARARARQEAHFDQQVAAHASGRPGYASWRAVKVEPVACKNAGTQAQPLHRCNQRVDYAVVSTSPSMGDTVFNVND</sequence>
<feature type="chain" id="PRO_5045803443" evidence="2">
    <location>
        <begin position="25"/>
        <end position="408"/>
    </location>
</feature>
<dbReference type="SUPFAM" id="SSF81901">
    <property type="entry name" value="HCP-like"/>
    <property type="match status" value="1"/>
</dbReference>
<evidence type="ECO:0000256" key="1">
    <source>
        <dbReference type="SAM" id="MobiDB-lite"/>
    </source>
</evidence>
<accession>A0ABU1V959</accession>